<dbReference type="PANTHER" id="PTHR43087:SF1">
    <property type="entry name" value="LAO_AO TRANSPORT SYSTEM ATPASE"/>
    <property type="match status" value="1"/>
</dbReference>
<keyword evidence="5" id="KW-0143">Chaperone</keyword>
<keyword evidence="4" id="KW-0342">GTP-binding</keyword>
<keyword evidence="8" id="KW-0808">Transferase</keyword>
<feature type="compositionally biased region" description="Acidic residues" evidence="6">
    <location>
        <begin position="8"/>
        <end position="20"/>
    </location>
</feature>
<dbReference type="AlphaFoldDB" id="A0A1H3IHV0"/>
<dbReference type="RefSeq" id="WP_256335675.1">
    <property type="nucleotide sequence ID" value="NZ_FNPC01000004.1"/>
</dbReference>
<sequence>MSDRGMADEEAEGMTDEEADPSAVVDALLAGDERTLARVISRIENRAEGVRPVLARLSRHAGEAAVIGITGAPGAGKSTLVDGLVDAYRDRDLTVGVLAIDPSSPYSGGAVLGDRIRMHRDGDAGVFVRSMSARGRLGGLSRAAAEAVTVLDAAGFDVVLIETVGAGQNEVDVVRAADTVAVLVQPESGDDVQLLKAGVLEIADVFVVNKADLEGAGRTVARLEEMRRVRKRAGSSSGIDSGDRHDDAWTPPIVETVATTGTGVADLIDALDSHREHLLATDDLATTTRSRHAATIRALLRADLEALLETTLERQGGIDDLVRRVEAGETDPYAAVESVVAPIEDCLDDR</sequence>
<evidence type="ECO:0000256" key="6">
    <source>
        <dbReference type="SAM" id="MobiDB-lite"/>
    </source>
</evidence>
<dbReference type="InterPro" id="IPR027417">
    <property type="entry name" value="P-loop_NTPase"/>
</dbReference>
<proteinExistence type="inferred from homology"/>
<dbReference type="InterPro" id="IPR005129">
    <property type="entry name" value="GTPase_ArgK"/>
</dbReference>
<keyword evidence="9" id="KW-1185">Reference proteome</keyword>
<dbReference type="EMBL" id="FNPC01000004">
    <property type="protein sequence ID" value="SDY26648.1"/>
    <property type="molecule type" value="Genomic_DNA"/>
</dbReference>
<accession>A0A1H3IHV0</accession>
<dbReference type="SUPFAM" id="SSF52540">
    <property type="entry name" value="P-loop containing nucleoside triphosphate hydrolases"/>
    <property type="match status" value="1"/>
</dbReference>
<feature type="domain" description="AAA+ ATPase" evidence="7">
    <location>
        <begin position="63"/>
        <end position="281"/>
    </location>
</feature>
<dbReference type="SMART" id="SM00382">
    <property type="entry name" value="AAA"/>
    <property type="match status" value="1"/>
</dbReference>
<evidence type="ECO:0000256" key="5">
    <source>
        <dbReference type="ARBA" id="ARBA00023186"/>
    </source>
</evidence>
<organism evidence="8 9">
    <name type="scientific">Halopenitus persicus</name>
    <dbReference type="NCBI Taxonomy" id="1048396"/>
    <lineage>
        <taxon>Archaea</taxon>
        <taxon>Methanobacteriati</taxon>
        <taxon>Methanobacteriota</taxon>
        <taxon>Stenosarchaea group</taxon>
        <taxon>Halobacteria</taxon>
        <taxon>Halobacteriales</taxon>
        <taxon>Haloferacaceae</taxon>
        <taxon>Halopenitus</taxon>
    </lineage>
</organism>
<name>A0A1H3IHV0_9EURY</name>
<dbReference type="PANTHER" id="PTHR43087">
    <property type="entry name" value="LYSINE/ARGININE/ORNITHINE TRANSPORT SYSTEM KINASE"/>
    <property type="match status" value="1"/>
</dbReference>
<dbReference type="NCBIfam" id="TIGR00750">
    <property type="entry name" value="lao"/>
    <property type="match status" value="1"/>
</dbReference>
<dbReference type="InterPro" id="IPR003593">
    <property type="entry name" value="AAA+_ATPase"/>
</dbReference>
<evidence type="ECO:0000256" key="1">
    <source>
        <dbReference type="ARBA" id="ARBA00009625"/>
    </source>
</evidence>
<dbReference type="GO" id="GO:0003924">
    <property type="term" value="F:GTPase activity"/>
    <property type="evidence" value="ECO:0007669"/>
    <property type="project" value="InterPro"/>
</dbReference>
<reference evidence="9" key="1">
    <citation type="submission" date="2016-10" db="EMBL/GenBank/DDBJ databases">
        <authorList>
            <person name="Varghese N."/>
            <person name="Submissions S."/>
        </authorList>
    </citation>
    <scope>NUCLEOTIDE SEQUENCE [LARGE SCALE GENOMIC DNA]</scope>
    <source>
        <strain evidence="9">DC30,IBRC 10041,KCTC 4046</strain>
    </source>
</reference>
<evidence type="ECO:0000256" key="2">
    <source>
        <dbReference type="ARBA" id="ARBA00022741"/>
    </source>
</evidence>
<comment type="similarity">
    <text evidence="1">Belongs to the SIMIBI class G3E GTPase family. ArgK/MeaB subfamily.</text>
</comment>
<gene>
    <name evidence="8" type="ORF">SAMN05216564_104113</name>
</gene>
<dbReference type="InterPro" id="IPR052040">
    <property type="entry name" value="GTPase/Isobutyryl-CoA_mutase"/>
</dbReference>
<evidence type="ECO:0000256" key="4">
    <source>
        <dbReference type="ARBA" id="ARBA00023134"/>
    </source>
</evidence>
<evidence type="ECO:0000313" key="8">
    <source>
        <dbReference type="EMBL" id="SDY26648.1"/>
    </source>
</evidence>
<protein>
    <submittedName>
        <fullName evidence="8">LAO/AO transport system kinase</fullName>
    </submittedName>
</protein>
<dbReference type="Pfam" id="PF03308">
    <property type="entry name" value="MeaB"/>
    <property type="match status" value="1"/>
</dbReference>
<keyword evidence="8" id="KW-0418">Kinase</keyword>
<feature type="region of interest" description="Disordered" evidence="6">
    <location>
        <begin position="1"/>
        <end position="23"/>
    </location>
</feature>
<evidence type="ECO:0000313" key="9">
    <source>
        <dbReference type="Proteomes" id="UP000199079"/>
    </source>
</evidence>
<dbReference type="GO" id="GO:0016301">
    <property type="term" value="F:kinase activity"/>
    <property type="evidence" value="ECO:0007669"/>
    <property type="project" value="UniProtKB-KW"/>
</dbReference>
<keyword evidence="2" id="KW-0547">Nucleotide-binding</keyword>
<keyword evidence="3" id="KW-0378">Hydrolase</keyword>
<dbReference type="CDD" id="cd03114">
    <property type="entry name" value="MMAA-like"/>
    <property type="match status" value="1"/>
</dbReference>
<dbReference type="Proteomes" id="UP000199079">
    <property type="component" value="Unassembled WGS sequence"/>
</dbReference>
<evidence type="ECO:0000256" key="3">
    <source>
        <dbReference type="ARBA" id="ARBA00022801"/>
    </source>
</evidence>
<evidence type="ECO:0000259" key="7">
    <source>
        <dbReference type="SMART" id="SM00382"/>
    </source>
</evidence>
<dbReference type="GO" id="GO:0005525">
    <property type="term" value="F:GTP binding"/>
    <property type="evidence" value="ECO:0007669"/>
    <property type="project" value="UniProtKB-KW"/>
</dbReference>
<dbReference type="Gene3D" id="3.40.50.300">
    <property type="entry name" value="P-loop containing nucleotide triphosphate hydrolases"/>
    <property type="match status" value="1"/>
</dbReference>